<feature type="domain" description="Glycosyl transferase family 1" evidence="1">
    <location>
        <begin position="159"/>
        <end position="302"/>
    </location>
</feature>
<dbReference type="EMBL" id="MRCB01000009">
    <property type="protein sequence ID" value="OKH23572.1"/>
    <property type="molecule type" value="Genomic_DNA"/>
</dbReference>
<evidence type="ECO:0000259" key="1">
    <source>
        <dbReference type="Pfam" id="PF00534"/>
    </source>
</evidence>
<dbReference type="Proteomes" id="UP000186868">
    <property type="component" value="Unassembled WGS sequence"/>
</dbReference>
<feature type="domain" description="Glycosyltransferase subfamily 4-like N-terminal" evidence="2">
    <location>
        <begin position="31"/>
        <end position="141"/>
    </location>
</feature>
<dbReference type="AlphaFoldDB" id="A0A1U7HJ06"/>
<dbReference type="InterPro" id="IPR028098">
    <property type="entry name" value="Glyco_trans_4-like_N"/>
</dbReference>
<dbReference type="InterPro" id="IPR001296">
    <property type="entry name" value="Glyco_trans_1"/>
</dbReference>
<dbReference type="PANTHER" id="PTHR12526">
    <property type="entry name" value="GLYCOSYLTRANSFERASE"/>
    <property type="match status" value="1"/>
</dbReference>
<evidence type="ECO:0000259" key="2">
    <source>
        <dbReference type="Pfam" id="PF13439"/>
    </source>
</evidence>
<dbReference type="GO" id="GO:0016757">
    <property type="term" value="F:glycosyltransferase activity"/>
    <property type="evidence" value="ECO:0007669"/>
    <property type="project" value="InterPro"/>
</dbReference>
<name>A0A1U7HJ06_9CYAN</name>
<organism evidence="3 4">
    <name type="scientific">Hydrococcus rivularis NIES-593</name>
    <dbReference type="NCBI Taxonomy" id="1921803"/>
    <lineage>
        <taxon>Bacteria</taxon>
        <taxon>Bacillati</taxon>
        <taxon>Cyanobacteriota</taxon>
        <taxon>Cyanophyceae</taxon>
        <taxon>Pleurocapsales</taxon>
        <taxon>Hydrococcaceae</taxon>
        <taxon>Hydrococcus</taxon>
    </lineage>
</organism>
<dbReference type="CDD" id="cd03811">
    <property type="entry name" value="GT4_GT28_WabH-like"/>
    <property type="match status" value="1"/>
</dbReference>
<protein>
    <submittedName>
        <fullName evidence="3">Group 1 glycosyl transferase</fullName>
    </submittedName>
</protein>
<evidence type="ECO:0000313" key="3">
    <source>
        <dbReference type="EMBL" id="OKH23572.1"/>
    </source>
</evidence>
<dbReference type="STRING" id="1921803.NIES593_09815"/>
<keyword evidence="3" id="KW-0808">Transferase</keyword>
<dbReference type="Pfam" id="PF00534">
    <property type="entry name" value="Glycos_transf_1"/>
    <property type="match status" value="1"/>
</dbReference>
<comment type="caution">
    <text evidence="3">The sequence shown here is derived from an EMBL/GenBank/DDBJ whole genome shotgun (WGS) entry which is preliminary data.</text>
</comment>
<accession>A0A1U7HJ06</accession>
<gene>
    <name evidence="3" type="ORF">NIES593_09815</name>
</gene>
<proteinExistence type="predicted"/>
<dbReference type="SUPFAM" id="SSF53756">
    <property type="entry name" value="UDP-Glycosyltransferase/glycogen phosphorylase"/>
    <property type="match status" value="1"/>
</dbReference>
<evidence type="ECO:0000313" key="4">
    <source>
        <dbReference type="Proteomes" id="UP000186868"/>
    </source>
</evidence>
<keyword evidence="4" id="KW-1185">Reference proteome</keyword>
<dbReference type="RefSeq" id="WP_073599469.1">
    <property type="nucleotide sequence ID" value="NZ_MRCB01000009.1"/>
</dbReference>
<reference evidence="3 4" key="1">
    <citation type="submission" date="2016-11" db="EMBL/GenBank/DDBJ databases">
        <title>Draft Genome Sequences of Nine Cyanobacterial Strains from Diverse Habitats.</title>
        <authorList>
            <person name="Zhu T."/>
            <person name="Hou S."/>
            <person name="Lu X."/>
            <person name="Hess W.R."/>
        </authorList>
    </citation>
    <scope>NUCLEOTIDE SEQUENCE [LARGE SCALE GENOMIC DNA]</scope>
    <source>
        <strain evidence="3 4">NIES-593</strain>
    </source>
</reference>
<dbReference type="PANTHER" id="PTHR12526:SF630">
    <property type="entry name" value="GLYCOSYLTRANSFERASE"/>
    <property type="match status" value="1"/>
</dbReference>
<dbReference type="Gene3D" id="3.40.50.2000">
    <property type="entry name" value="Glycogen Phosphorylase B"/>
    <property type="match status" value="2"/>
</dbReference>
<dbReference type="Pfam" id="PF13439">
    <property type="entry name" value="Glyco_transf_4"/>
    <property type="match status" value="1"/>
</dbReference>
<sequence length="324" mass="36725">MKPKILHLIGDKRAGGSNRLVKQLVKSKLRESFDFLVLRLEEAKPQFKNLKPDIIIFHYPCAWKYLLDLFLIKKYSKVFIYDHHYCEGFEREQVPSLFRFHLMLRLAYSLVDGVLCVSQAQHQWMLARRLVSPEKVRVISPASAMDEMLKIPSKMPSCPLIIGAYGRFARQKGFDLLLKAFALLPPEQFQLHLGGYGPDEEQIKALARELPHVKLLGTITDVPAFLAACDAIAIPSRWEPWGLTCLEAKAAGKPVIAAAVDGLCEQVRDCGVLVPANDVEKLANAIASLPKQNLEAWGKTGRNLVINAWEEFCDRTQEFFIWVR</sequence>